<reference evidence="1 2" key="1">
    <citation type="submission" date="2020-09" db="EMBL/GenBank/DDBJ databases">
        <title>Complete genome sequence of altererythrobacter flavus SS-21NJ, isolated from Dongying oil sludge in Shandong province.</title>
        <authorList>
            <person name="Sun S."/>
            <person name="Zhang Z."/>
        </authorList>
    </citation>
    <scope>NUCLEOTIDE SEQUENCE [LARGE SCALE GENOMIC DNA]</scope>
    <source>
        <strain evidence="1 2">SS-21NJ</strain>
    </source>
</reference>
<organism evidence="1 2">
    <name type="scientific">Tsuneonella flava</name>
    <dbReference type="NCBI Taxonomy" id="2055955"/>
    <lineage>
        <taxon>Bacteria</taxon>
        <taxon>Pseudomonadati</taxon>
        <taxon>Pseudomonadota</taxon>
        <taxon>Alphaproteobacteria</taxon>
        <taxon>Sphingomonadales</taxon>
        <taxon>Erythrobacteraceae</taxon>
        <taxon>Tsuneonella</taxon>
    </lineage>
</organism>
<evidence type="ECO:0000313" key="2">
    <source>
        <dbReference type="Proteomes" id="UP000663637"/>
    </source>
</evidence>
<proteinExistence type="predicted"/>
<accession>A0ABX7KEE5</accession>
<gene>
    <name evidence="1" type="ORF">IDJ81_06255</name>
</gene>
<evidence type="ECO:0000313" key="1">
    <source>
        <dbReference type="EMBL" id="QSB45704.1"/>
    </source>
</evidence>
<dbReference type="RefSeq" id="WP_205444912.1">
    <property type="nucleotide sequence ID" value="NZ_CP061510.1"/>
</dbReference>
<protein>
    <submittedName>
        <fullName evidence="1">Uncharacterized protein</fullName>
    </submittedName>
</protein>
<dbReference type="Proteomes" id="UP000663637">
    <property type="component" value="Chromosome"/>
</dbReference>
<keyword evidence="2" id="KW-1185">Reference proteome</keyword>
<name>A0ABX7KEE5_9SPHN</name>
<sequence>MTAGAIGSRASRCCDSIREAVRAPGLPLPEMACERSIISGRDSIDSKAPQKPVPTKIFSQFDFDSCIPRDPRKSAASHCIACIDHPASDREFSVNGIFTLLHMNPA</sequence>
<dbReference type="EMBL" id="CP061510">
    <property type="protein sequence ID" value="QSB45704.1"/>
    <property type="molecule type" value="Genomic_DNA"/>
</dbReference>